<feature type="domain" description="Glycosyl transferase family 1" evidence="1">
    <location>
        <begin position="148"/>
        <end position="299"/>
    </location>
</feature>
<dbReference type="CDD" id="cd03801">
    <property type="entry name" value="GT4_PimA-like"/>
    <property type="match status" value="1"/>
</dbReference>
<dbReference type="Proteomes" id="UP000430975">
    <property type="component" value="Unassembled WGS sequence"/>
</dbReference>
<dbReference type="Gene3D" id="3.40.50.2000">
    <property type="entry name" value="Glycogen Phosphorylase B"/>
    <property type="match status" value="2"/>
</dbReference>
<proteinExistence type="predicted"/>
<keyword evidence="4" id="KW-1185">Reference proteome</keyword>
<dbReference type="PANTHER" id="PTHR45947:SF3">
    <property type="entry name" value="SULFOQUINOVOSYL TRANSFERASE SQD2"/>
    <property type="match status" value="1"/>
</dbReference>
<keyword evidence="3" id="KW-0808">Transferase</keyword>
<dbReference type="InterPro" id="IPR028098">
    <property type="entry name" value="Glyco_trans_4-like_N"/>
</dbReference>
<dbReference type="Pfam" id="PF13439">
    <property type="entry name" value="Glyco_transf_4"/>
    <property type="match status" value="1"/>
</dbReference>
<gene>
    <name evidence="3" type="ORF">GIY09_10650</name>
</gene>
<evidence type="ECO:0000259" key="2">
    <source>
        <dbReference type="Pfam" id="PF13439"/>
    </source>
</evidence>
<evidence type="ECO:0000313" key="4">
    <source>
        <dbReference type="Proteomes" id="UP000430975"/>
    </source>
</evidence>
<dbReference type="PANTHER" id="PTHR45947">
    <property type="entry name" value="SULFOQUINOVOSYL TRANSFERASE SQD2"/>
    <property type="match status" value="1"/>
</dbReference>
<dbReference type="EMBL" id="WJQS01000011">
    <property type="protein sequence ID" value="MRI86303.1"/>
    <property type="molecule type" value="Genomic_DNA"/>
</dbReference>
<reference evidence="3 4" key="1">
    <citation type="submission" date="2019-11" db="EMBL/GenBank/DDBJ databases">
        <title>Characterisation of Fundicoccus ignavus gen. nov. sp. nov., a novel genus of the family Aerococcaceae isolated from bulk tank milk.</title>
        <authorList>
            <person name="Siebert A."/>
            <person name="Huptas C."/>
            <person name="Wenning M."/>
            <person name="Scherer S."/>
            <person name="Doll E.V."/>
        </authorList>
    </citation>
    <scope>NUCLEOTIDE SEQUENCE [LARGE SCALE GENOMIC DNA]</scope>
    <source>
        <strain evidence="3 4">WS4759</strain>
    </source>
</reference>
<organism evidence="3 4">
    <name type="scientific">Fundicoccus ignavus</name>
    <dbReference type="NCBI Taxonomy" id="2664442"/>
    <lineage>
        <taxon>Bacteria</taxon>
        <taxon>Bacillati</taxon>
        <taxon>Bacillota</taxon>
        <taxon>Bacilli</taxon>
        <taxon>Lactobacillales</taxon>
        <taxon>Aerococcaceae</taxon>
        <taxon>Fundicoccus</taxon>
    </lineage>
</organism>
<sequence>MKILLHSEHLDKIKRSGLGKSIQHQMRALEIAGIEFTTDSDDDFDLLHINTYFPKSMLFARKTREKGIPIVYHAHSTEEDFRDSFRFSNQIAPLFKQWLTQCYKLGDMIITPTTYSKKILDTYELETDVIAISNGIDLERFTPIEHARDKFLQKYGYNEDDFVVMAIGLYLKRKGILDFVELAKRMPDVKFIWFGFTDLSLVPDEIEEAVETKLPNLHFAGYVDNQDILLALQGSDLYIFPTHEETEGIPAIEACASKADFIVRDIPVFDDWLIDGETTYKAKDIDEFEDKIRAFQNKELPSLTEAAYQVALDRDLPAIGEQLREVYERAYELAKKRQQHH</sequence>
<dbReference type="GO" id="GO:0016757">
    <property type="term" value="F:glycosyltransferase activity"/>
    <property type="evidence" value="ECO:0007669"/>
    <property type="project" value="InterPro"/>
</dbReference>
<evidence type="ECO:0000259" key="1">
    <source>
        <dbReference type="Pfam" id="PF00534"/>
    </source>
</evidence>
<dbReference type="Pfam" id="PF00534">
    <property type="entry name" value="Glycos_transf_1"/>
    <property type="match status" value="1"/>
</dbReference>
<dbReference type="InterPro" id="IPR050194">
    <property type="entry name" value="Glycosyltransferase_grp1"/>
</dbReference>
<name>A0A6I2H105_9LACT</name>
<accession>A0A6I2H105</accession>
<evidence type="ECO:0000313" key="3">
    <source>
        <dbReference type="EMBL" id="MRI86303.1"/>
    </source>
</evidence>
<feature type="domain" description="Glycosyltransferase subfamily 4-like N-terminal" evidence="2">
    <location>
        <begin position="43"/>
        <end position="140"/>
    </location>
</feature>
<dbReference type="SUPFAM" id="SSF53756">
    <property type="entry name" value="UDP-Glycosyltransferase/glycogen phosphorylase"/>
    <property type="match status" value="1"/>
</dbReference>
<dbReference type="RefSeq" id="WP_311454369.1">
    <property type="nucleotide sequence ID" value="NZ_WJQS01000011.1"/>
</dbReference>
<comment type="caution">
    <text evidence="3">The sequence shown here is derived from an EMBL/GenBank/DDBJ whole genome shotgun (WGS) entry which is preliminary data.</text>
</comment>
<dbReference type="AlphaFoldDB" id="A0A6I2H105"/>
<dbReference type="InterPro" id="IPR001296">
    <property type="entry name" value="Glyco_trans_1"/>
</dbReference>
<protein>
    <submittedName>
        <fullName evidence="3">Glycosyltransferase</fullName>
    </submittedName>
</protein>